<accession>A0A939EY91</accession>
<evidence type="ECO:0000313" key="4">
    <source>
        <dbReference type="Proteomes" id="UP000664144"/>
    </source>
</evidence>
<dbReference type="AlphaFoldDB" id="A0A939EY91"/>
<evidence type="ECO:0000259" key="1">
    <source>
        <dbReference type="Pfam" id="PF19915"/>
    </source>
</evidence>
<dbReference type="Pfam" id="PF19915">
    <property type="entry name" value="bpX0"/>
    <property type="match status" value="1"/>
</dbReference>
<dbReference type="Proteomes" id="UP000664144">
    <property type="component" value="Unassembled WGS sequence"/>
</dbReference>
<keyword evidence="4" id="KW-1185">Reference proteome</keyword>
<comment type="caution">
    <text evidence="3">The sequence shown here is derived from an EMBL/GenBank/DDBJ whole genome shotgun (WGS) entry which is preliminary data.</text>
</comment>
<evidence type="ECO:0000259" key="2">
    <source>
        <dbReference type="Pfam" id="PF19917"/>
    </source>
</evidence>
<evidence type="ECO:0000313" key="3">
    <source>
        <dbReference type="EMBL" id="MBO0358103.1"/>
    </source>
</evidence>
<dbReference type="EMBL" id="JAFLQZ010000004">
    <property type="protein sequence ID" value="MBO0358103.1"/>
    <property type="molecule type" value="Genomic_DNA"/>
</dbReference>
<organism evidence="3 4">
    <name type="scientific">Hymenobacter telluris</name>
    <dbReference type="NCBI Taxonomy" id="2816474"/>
    <lineage>
        <taxon>Bacteria</taxon>
        <taxon>Pseudomonadati</taxon>
        <taxon>Bacteroidota</taxon>
        <taxon>Cytophagia</taxon>
        <taxon>Cytophagales</taxon>
        <taxon>Hymenobacteraceae</taxon>
        <taxon>Hymenobacter</taxon>
    </lineage>
</organism>
<dbReference type="Pfam" id="PF19917">
    <property type="entry name" value="bpX1"/>
    <property type="match status" value="1"/>
</dbReference>
<dbReference type="InterPro" id="IPR045553">
    <property type="entry name" value="bpX1"/>
</dbReference>
<gene>
    <name evidence="3" type="ORF">J0X19_09125</name>
</gene>
<feature type="domain" description="MoxR-vWA-beta-propeller ternary system" evidence="2">
    <location>
        <begin position="721"/>
        <end position="807"/>
    </location>
</feature>
<protein>
    <submittedName>
        <fullName evidence="3">Uncharacterized protein</fullName>
    </submittedName>
</protein>
<proteinExistence type="predicted"/>
<sequence length="808" mass="90078">MRDTPAANITQQALSYFQSPQPYFWHWVENGEVIEWTNGTTICYREELVQLLSYLAPDGLPSLSTLLLVLAACNDGWGEADDPMRAVYNLLYNSRLSGTRQQPAELKALVDQATSFLQVVAALPPELRKGLGKRQLLFELFAQQYRPLPGRWAQAVVDEWASGRLDTQLLASGPTLTSQRLEVDLSLLSRAYTRFPTTEILDSKLFTGLNQAPEPLELLPLPAAPEAADVLSELAADPKTAGLARLTQRLVASIRIPLHAQGTSDQPFGGVSDVSNQGSFDRLLLSELAQDDLTLTARLVNNEALYLRREEPPHQEQRQRALLLDTTLRMWGIPRVFALAAALVCAMPRRQLFTVSAYALGGHQVQPLDLTTKTGVTQSLAHLDPALHCGGALQEFVRTLPPVPLTEALLFTTAEQVQQPAFALLLSELKPALRFLITVDRTGELQLHEFTKAGRILLNTTHHDLDELLFAPSNLPLRPSSNEQPAFLAQHPAPLFFPTFAYNPGPHNTMHLPDMGVVAVTSLQRILYWPHRTEGARELLSFVEAGKTTFGFNGHMVCLLVSDQAKRLLRYYQLLPEGEMPLTIDLSTEIKDVQSTLEVHFIWPNFLVRVDANIRLIDCRTGVVVKRTYFDHTKKPDVSSERFNNQQIKLHVNNGYNVLLRVNRISIDNEGILTVGGHSLRLINEDRLKFTNKTKDSVGHEAAQAESDSYFLPFNKHVAFRRFVWPNGSEAVVDGRGLLHLRSTDDSVPEITLVLVLGQATAAWAADGKRAGSSYFIGTTPANFTPSDFLPANTFYQQYIQQFIKQLL</sequence>
<reference evidence="3" key="1">
    <citation type="submission" date="2021-03" db="EMBL/GenBank/DDBJ databases">
        <authorList>
            <person name="Kim M.K."/>
        </authorList>
    </citation>
    <scope>NUCLEOTIDE SEQUENCE</scope>
    <source>
        <strain evidence="3">BT186</strain>
    </source>
</reference>
<dbReference type="InterPro" id="IPR045554">
    <property type="entry name" value="bpX0"/>
</dbReference>
<feature type="domain" description="MoxR-vWA-beta-propeller ternary system" evidence="1">
    <location>
        <begin position="39"/>
        <end position="201"/>
    </location>
</feature>
<dbReference type="RefSeq" id="WP_206984028.1">
    <property type="nucleotide sequence ID" value="NZ_JAFLQZ010000004.1"/>
</dbReference>
<name>A0A939EY91_9BACT</name>